<comment type="caution">
    <text evidence="1">The sequence shown here is derived from an EMBL/GenBank/DDBJ whole genome shotgun (WGS) entry which is preliminary data.</text>
</comment>
<keyword evidence="2" id="KW-1185">Reference proteome</keyword>
<sequence>RRSLRPNVPRVAQGRLLWRREHAEVALLASIVEARLVLGSTLVHALEARLTARRRHQLEPLGRRGRPGLVRCERLRPFAPRLRRLRRRSLRPDEPRVAQGRLLRRCEHAEVALLAILATLHLVPASILDHALEARRTAR</sequence>
<reference evidence="2" key="1">
    <citation type="journal article" date="2015" name="PLoS Genet.">
        <title>Genome Sequence and Transcriptome Analyses of Chrysochromulina tobin: Metabolic Tools for Enhanced Algal Fitness in the Prominent Order Prymnesiales (Haptophyceae).</title>
        <authorList>
            <person name="Hovde B.T."/>
            <person name="Deodato C.R."/>
            <person name="Hunsperger H.M."/>
            <person name="Ryken S.A."/>
            <person name="Yost W."/>
            <person name="Jha R.K."/>
            <person name="Patterson J."/>
            <person name="Monnat R.J. Jr."/>
            <person name="Barlow S.B."/>
            <person name="Starkenburg S.R."/>
            <person name="Cattolico R.A."/>
        </authorList>
    </citation>
    <scope>NUCLEOTIDE SEQUENCE</scope>
    <source>
        <strain evidence="2">CCMP291</strain>
    </source>
</reference>
<dbReference type="EMBL" id="JWZX01000874">
    <property type="protein sequence ID" value="KOO35429.1"/>
    <property type="molecule type" value="Genomic_DNA"/>
</dbReference>
<dbReference type="Proteomes" id="UP000037460">
    <property type="component" value="Unassembled WGS sequence"/>
</dbReference>
<feature type="non-terminal residue" evidence="1">
    <location>
        <position position="1"/>
    </location>
</feature>
<gene>
    <name evidence="1" type="ORF">Ctob_010389</name>
</gene>
<proteinExistence type="predicted"/>
<evidence type="ECO:0000313" key="1">
    <source>
        <dbReference type="EMBL" id="KOO35429.1"/>
    </source>
</evidence>
<evidence type="ECO:0000313" key="2">
    <source>
        <dbReference type="Proteomes" id="UP000037460"/>
    </source>
</evidence>
<protein>
    <submittedName>
        <fullName evidence="1">Uncharacterized protein</fullName>
    </submittedName>
</protein>
<dbReference type="AlphaFoldDB" id="A0A0M0K9E2"/>
<accession>A0A0M0K9E2</accession>
<name>A0A0M0K9E2_9EUKA</name>
<organism evidence="1 2">
    <name type="scientific">Chrysochromulina tobinii</name>
    <dbReference type="NCBI Taxonomy" id="1460289"/>
    <lineage>
        <taxon>Eukaryota</taxon>
        <taxon>Haptista</taxon>
        <taxon>Haptophyta</taxon>
        <taxon>Prymnesiophyceae</taxon>
        <taxon>Prymnesiales</taxon>
        <taxon>Chrysochromulinaceae</taxon>
        <taxon>Chrysochromulina</taxon>
    </lineage>
</organism>